<dbReference type="Proteomes" id="UP000245626">
    <property type="component" value="Unassembled WGS sequence"/>
</dbReference>
<reference evidence="1 2" key="1">
    <citation type="journal article" date="2018" name="Mol. Biol. Evol.">
        <title>Broad Genomic Sampling Reveals a Smut Pathogenic Ancestry of the Fungal Clade Ustilaginomycotina.</title>
        <authorList>
            <person name="Kijpornyongpan T."/>
            <person name="Mondo S.J."/>
            <person name="Barry K."/>
            <person name="Sandor L."/>
            <person name="Lee J."/>
            <person name="Lipzen A."/>
            <person name="Pangilinan J."/>
            <person name="LaButti K."/>
            <person name="Hainaut M."/>
            <person name="Henrissat B."/>
            <person name="Grigoriev I.V."/>
            <person name="Spatafora J.W."/>
            <person name="Aime M.C."/>
        </authorList>
    </citation>
    <scope>NUCLEOTIDE SEQUENCE [LARGE SCALE GENOMIC DNA]</scope>
    <source>
        <strain evidence="1 2">SA 807</strain>
    </source>
</reference>
<evidence type="ECO:0000313" key="2">
    <source>
        <dbReference type="Proteomes" id="UP000245626"/>
    </source>
</evidence>
<sequence length="85" mass="9879">MGGKGWWRCDWTWAREREVERWGLQEMEEVCVLVSVTPTTFLERRAGPVNQRLATVTLRSFSTSASILDEIPRCLESRQRSPHCV</sequence>
<organism evidence="1 2">
    <name type="scientific">Violaceomyces palustris</name>
    <dbReference type="NCBI Taxonomy" id="1673888"/>
    <lineage>
        <taxon>Eukaryota</taxon>
        <taxon>Fungi</taxon>
        <taxon>Dikarya</taxon>
        <taxon>Basidiomycota</taxon>
        <taxon>Ustilaginomycotina</taxon>
        <taxon>Ustilaginomycetes</taxon>
        <taxon>Violaceomycetales</taxon>
        <taxon>Violaceomycetaceae</taxon>
        <taxon>Violaceomyces</taxon>
    </lineage>
</organism>
<name>A0ACD0NR95_9BASI</name>
<protein>
    <submittedName>
        <fullName evidence="1">Uncharacterized protein</fullName>
    </submittedName>
</protein>
<proteinExistence type="predicted"/>
<dbReference type="EMBL" id="KZ820231">
    <property type="protein sequence ID" value="PWN48298.1"/>
    <property type="molecule type" value="Genomic_DNA"/>
</dbReference>
<keyword evidence="2" id="KW-1185">Reference proteome</keyword>
<evidence type="ECO:0000313" key="1">
    <source>
        <dbReference type="EMBL" id="PWN48298.1"/>
    </source>
</evidence>
<accession>A0ACD0NR95</accession>
<gene>
    <name evidence="1" type="ORF">IE53DRAFT_389513</name>
</gene>